<evidence type="ECO:0000256" key="3">
    <source>
        <dbReference type="ARBA" id="ARBA00010945"/>
    </source>
</evidence>
<evidence type="ECO:0000313" key="21">
    <source>
        <dbReference type="Proteomes" id="UP000093561"/>
    </source>
</evidence>
<dbReference type="Pfam" id="PF00817">
    <property type="entry name" value="IMS"/>
    <property type="match status" value="1"/>
</dbReference>
<dbReference type="GO" id="GO:0006260">
    <property type="term" value="P:DNA replication"/>
    <property type="evidence" value="ECO:0007669"/>
    <property type="project" value="UniProtKB-KW"/>
</dbReference>
<reference evidence="21" key="1">
    <citation type="submission" date="2015-03" db="EMBL/GenBank/DDBJ databases">
        <title>Wuchereria bancrofti Genome Sequencing Papua New Guinea Strain.</title>
        <authorList>
            <person name="Small S.T."/>
            <person name="Serre D."/>
            <person name="Zimmerman P.A."/>
        </authorList>
    </citation>
    <scope>NUCLEOTIDE SEQUENCE [LARGE SCALE GENOMIC DNA]</scope>
    <source>
        <strain evidence="21">pt0022</strain>
    </source>
</reference>
<comment type="catalytic activity">
    <reaction evidence="19">
        <text>DNA(n) + a 2'-deoxyribonucleoside 5'-triphosphate = DNA(n+1) + diphosphate</text>
        <dbReference type="Rhea" id="RHEA:22508"/>
        <dbReference type="Rhea" id="RHEA-COMP:17339"/>
        <dbReference type="Rhea" id="RHEA-COMP:17340"/>
        <dbReference type="ChEBI" id="CHEBI:33019"/>
        <dbReference type="ChEBI" id="CHEBI:61560"/>
        <dbReference type="ChEBI" id="CHEBI:173112"/>
        <dbReference type="EC" id="2.7.7.7"/>
    </reaction>
</comment>
<dbReference type="WBParaSite" id="mrna-Wban_00871">
    <property type="protein sequence ID" value="mrna-Wban_00871"/>
    <property type="gene ID" value="Wban_00871"/>
</dbReference>
<keyword evidence="15" id="KW-0239">DNA-directed DNA polymerase</keyword>
<keyword evidence="18" id="KW-0539">Nucleus</keyword>
<evidence type="ECO:0000256" key="2">
    <source>
        <dbReference type="ARBA" id="ARBA00004123"/>
    </source>
</evidence>
<comment type="similarity">
    <text evidence="3">Belongs to the DNA polymerase type-Y family.</text>
</comment>
<dbReference type="InterPro" id="IPR022880">
    <property type="entry name" value="DNApol_IV"/>
</dbReference>
<evidence type="ECO:0000256" key="5">
    <source>
        <dbReference type="ARBA" id="ARBA00016178"/>
    </source>
</evidence>
<dbReference type="InterPro" id="IPR043502">
    <property type="entry name" value="DNA/RNA_pol_sf"/>
</dbReference>
<dbReference type="EC" id="2.7.7.7" evidence="4"/>
<evidence type="ECO:0000313" key="22">
    <source>
        <dbReference type="WBParaSite" id="mrna-Wban_00871"/>
    </source>
</evidence>
<dbReference type="PROSITE" id="PS50173">
    <property type="entry name" value="UMUC"/>
    <property type="match status" value="1"/>
</dbReference>
<evidence type="ECO:0000256" key="11">
    <source>
        <dbReference type="ARBA" id="ARBA00022763"/>
    </source>
</evidence>
<evidence type="ECO:0000256" key="10">
    <source>
        <dbReference type="ARBA" id="ARBA00022723"/>
    </source>
</evidence>
<keyword evidence="17" id="KW-0234">DNA repair</keyword>
<dbReference type="GO" id="GO:0003684">
    <property type="term" value="F:damaged DNA binding"/>
    <property type="evidence" value="ECO:0007669"/>
    <property type="project" value="InterPro"/>
</dbReference>
<evidence type="ECO:0000256" key="8">
    <source>
        <dbReference type="ARBA" id="ARBA00022695"/>
    </source>
</evidence>
<dbReference type="Gene3D" id="1.10.150.810">
    <property type="match status" value="1"/>
</dbReference>
<dbReference type="SUPFAM" id="SSF100879">
    <property type="entry name" value="Lesion bypass DNA polymerase (Y-family), little finger domain"/>
    <property type="match status" value="1"/>
</dbReference>
<keyword evidence="9" id="KW-0235">DNA replication</keyword>
<organism evidence="21 22">
    <name type="scientific">Wuchereria bancrofti</name>
    <dbReference type="NCBI Taxonomy" id="6293"/>
    <lineage>
        <taxon>Eukaryota</taxon>
        <taxon>Metazoa</taxon>
        <taxon>Ecdysozoa</taxon>
        <taxon>Nematoda</taxon>
        <taxon>Chromadorea</taxon>
        <taxon>Rhabditida</taxon>
        <taxon>Spirurina</taxon>
        <taxon>Spiruromorpha</taxon>
        <taxon>Filarioidea</taxon>
        <taxon>Onchocercidae</taxon>
        <taxon>Wuchereria</taxon>
    </lineage>
</organism>
<dbReference type="Gene3D" id="3.30.160.60">
    <property type="entry name" value="Classic Zinc Finger"/>
    <property type="match status" value="1"/>
</dbReference>
<keyword evidence="10" id="KW-0479">Metal-binding</keyword>
<dbReference type="FunFam" id="3.30.1490.100:FF:000004">
    <property type="entry name" value="DNA polymerase IV"/>
    <property type="match status" value="1"/>
</dbReference>
<dbReference type="GO" id="GO:0008270">
    <property type="term" value="F:zinc ion binding"/>
    <property type="evidence" value="ECO:0007669"/>
    <property type="project" value="UniProtKB-KW"/>
</dbReference>
<evidence type="ECO:0000256" key="7">
    <source>
        <dbReference type="ARBA" id="ARBA00022679"/>
    </source>
</evidence>
<evidence type="ECO:0000256" key="15">
    <source>
        <dbReference type="ARBA" id="ARBA00022932"/>
    </source>
</evidence>
<dbReference type="InterPro" id="IPR001126">
    <property type="entry name" value="UmuC"/>
</dbReference>
<proteinExistence type="inferred from homology"/>
<evidence type="ECO:0000256" key="18">
    <source>
        <dbReference type="ARBA" id="ARBA00023242"/>
    </source>
</evidence>
<accession>A0AAF5PHS8</accession>
<dbReference type="InterPro" id="IPR017961">
    <property type="entry name" value="DNA_pol_Y-fam_little_finger"/>
</dbReference>
<dbReference type="InterPro" id="IPR024728">
    <property type="entry name" value="PolY_HhH_motif"/>
</dbReference>
<keyword evidence="7" id="KW-0808">Transferase</keyword>
<dbReference type="FunFam" id="1.10.150.810:FF:000001">
    <property type="entry name" value="DNA polymerase kappa"/>
    <property type="match status" value="1"/>
</dbReference>
<name>A0AAF5PHS8_WUCBA</name>
<keyword evidence="12" id="KW-0863">Zinc-finger</keyword>
<dbReference type="GO" id="GO:0042276">
    <property type="term" value="P:error-prone translesion synthesis"/>
    <property type="evidence" value="ECO:0007669"/>
    <property type="project" value="TreeGrafter"/>
</dbReference>
<comment type="cofactor">
    <cofactor evidence="1">
        <name>Mg(2+)</name>
        <dbReference type="ChEBI" id="CHEBI:18420"/>
    </cofactor>
</comment>
<dbReference type="AlphaFoldDB" id="A0AAF5PHS8"/>
<dbReference type="InterPro" id="IPR043128">
    <property type="entry name" value="Rev_trsase/Diguanyl_cyclase"/>
</dbReference>
<evidence type="ECO:0000256" key="6">
    <source>
        <dbReference type="ARBA" id="ARBA00022457"/>
    </source>
</evidence>
<sequence length="589" mass="66958">MAGVDKEHVQKIINENTSSNFEGHAKKRKERIDARIKYYNNIMAKFTPHQILQAQAEMDALVDLLEKERDLSRHAVHVDMDAFYAAVEMRDDPSLRSIPMAVGSNSMLSTSNYAARRFGVRSAMPGFIAKKLCPQLKIVHGRFDKYREASSVARKIFRDYDPDFYADGLDEAYLDLTIYIQNRLRSGSVEHERIRYMGECVCRLPLVTENEICHLTKAGITEEICTKCKKLRKCVRDHITFGVDVDEVVREMRFRVEQAVGLTCSAGIAPNSLLAKVCSDINKPNGQYRLLNEREAVLTFLKDLPIRKISGIGPVMEAVLKGIGLEKCADLYERRGIISLLFPQRSYEYFLRIALGISHTLESLCNELINSLPDNGIRGGRTVTVKMKFSTFDVITRCCSVDYMISDVDRLFALCSRFLRREMHDGHDSDKYLRLLGVRLAHLVFENEKVESSYPLCLFWKRRETESMEYISDASNDSLLLPTSKLDGNGEDSDGASREVICLDEPQPCPICKVTLPKELSLVNQHIDECLNREVISGLQNTQNTNKSTLKCGSPKYKMPKKRLMKGTVPNKTPKNSLENYLIRKPAKI</sequence>
<evidence type="ECO:0000256" key="13">
    <source>
        <dbReference type="ARBA" id="ARBA00022833"/>
    </source>
</evidence>
<keyword evidence="6" id="KW-0515">Mutator protein</keyword>
<dbReference type="GO" id="GO:0006281">
    <property type="term" value="P:DNA repair"/>
    <property type="evidence" value="ECO:0007669"/>
    <property type="project" value="UniProtKB-KW"/>
</dbReference>
<dbReference type="GO" id="GO:0005634">
    <property type="term" value="C:nucleus"/>
    <property type="evidence" value="ECO:0007669"/>
    <property type="project" value="UniProtKB-SubCell"/>
</dbReference>
<evidence type="ECO:0000259" key="20">
    <source>
        <dbReference type="PROSITE" id="PS50173"/>
    </source>
</evidence>
<evidence type="ECO:0000256" key="1">
    <source>
        <dbReference type="ARBA" id="ARBA00001946"/>
    </source>
</evidence>
<keyword evidence="11" id="KW-0227">DNA damage</keyword>
<dbReference type="PANTHER" id="PTHR11076">
    <property type="entry name" value="DNA REPAIR POLYMERASE UMUC / TRANSFERASE FAMILY MEMBER"/>
    <property type="match status" value="1"/>
</dbReference>
<protein>
    <recommendedName>
        <fullName evidence="5">DNA polymerase kappa</fullName>
        <ecNumber evidence="4">2.7.7.7</ecNumber>
    </recommendedName>
</protein>
<evidence type="ECO:0000256" key="19">
    <source>
        <dbReference type="ARBA" id="ARBA00049244"/>
    </source>
</evidence>
<keyword evidence="14" id="KW-0460">Magnesium</keyword>
<evidence type="ECO:0000256" key="17">
    <source>
        <dbReference type="ARBA" id="ARBA00023204"/>
    </source>
</evidence>
<dbReference type="InterPro" id="IPR050116">
    <property type="entry name" value="DNA_polymerase-Y"/>
</dbReference>
<dbReference type="Gene3D" id="3.40.1170.60">
    <property type="match status" value="1"/>
</dbReference>
<reference evidence="22" key="3">
    <citation type="submission" date="2024-02" db="UniProtKB">
        <authorList>
            <consortium name="WormBaseParasite"/>
        </authorList>
    </citation>
    <scope>IDENTIFICATION</scope>
    <source>
        <strain evidence="22">pt0022</strain>
    </source>
</reference>
<dbReference type="FunFam" id="3.40.1170.60:FF:000002">
    <property type="entry name" value="Polymerase (DNA directed) kappa"/>
    <property type="match status" value="1"/>
</dbReference>
<dbReference type="Pfam" id="PF11799">
    <property type="entry name" value="IMS_C"/>
    <property type="match status" value="1"/>
</dbReference>
<evidence type="ECO:0000256" key="16">
    <source>
        <dbReference type="ARBA" id="ARBA00023125"/>
    </source>
</evidence>
<dbReference type="Gene3D" id="1.10.150.20">
    <property type="entry name" value="5' to 3' exonuclease, C-terminal subdomain"/>
    <property type="match status" value="1"/>
</dbReference>
<dbReference type="InterPro" id="IPR036775">
    <property type="entry name" value="DNA_pol_Y-fam_lit_finger_sf"/>
</dbReference>
<evidence type="ECO:0000256" key="14">
    <source>
        <dbReference type="ARBA" id="ARBA00022842"/>
    </source>
</evidence>
<dbReference type="Proteomes" id="UP000093561">
    <property type="component" value="Unassembled WGS sequence"/>
</dbReference>
<evidence type="ECO:0000256" key="4">
    <source>
        <dbReference type="ARBA" id="ARBA00012417"/>
    </source>
</evidence>
<reference evidence="21" key="2">
    <citation type="journal article" date="2016" name="Mol. Ecol.">
        <title>Population genomics of the filarial nematode parasite Wuchereria bancrofti from mosquitoes.</title>
        <authorList>
            <person name="Small S.T."/>
            <person name="Reimer L.J."/>
            <person name="Tisch D.J."/>
            <person name="King C.L."/>
            <person name="Christensen B.M."/>
            <person name="Siba P.M."/>
            <person name="Kazura J.W."/>
            <person name="Serre D."/>
            <person name="Zimmerman P.A."/>
        </authorList>
    </citation>
    <scope>NUCLEOTIDE SEQUENCE</scope>
    <source>
        <strain evidence="21">pt0022</strain>
    </source>
</reference>
<keyword evidence="8" id="KW-0548">Nucleotidyltransferase</keyword>
<keyword evidence="13" id="KW-0862">Zinc</keyword>
<dbReference type="PANTHER" id="PTHR11076:SF33">
    <property type="entry name" value="DNA POLYMERASE KAPPA"/>
    <property type="match status" value="1"/>
</dbReference>
<dbReference type="GO" id="GO:0003887">
    <property type="term" value="F:DNA-directed DNA polymerase activity"/>
    <property type="evidence" value="ECO:0007669"/>
    <property type="project" value="UniProtKB-KW"/>
</dbReference>
<evidence type="ECO:0000256" key="12">
    <source>
        <dbReference type="ARBA" id="ARBA00022771"/>
    </source>
</evidence>
<evidence type="ECO:0000256" key="9">
    <source>
        <dbReference type="ARBA" id="ARBA00022705"/>
    </source>
</evidence>
<dbReference type="SUPFAM" id="SSF56672">
    <property type="entry name" value="DNA/RNA polymerases"/>
    <property type="match status" value="1"/>
</dbReference>
<keyword evidence="16" id="KW-0238">DNA-binding</keyword>
<dbReference type="Pfam" id="PF11798">
    <property type="entry name" value="IMS_HHH"/>
    <property type="match status" value="1"/>
</dbReference>
<feature type="domain" description="UmuC" evidence="20">
    <location>
        <begin position="75"/>
        <end position="313"/>
    </location>
</feature>
<dbReference type="Gene3D" id="3.30.70.270">
    <property type="match status" value="1"/>
</dbReference>
<dbReference type="Gene3D" id="3.30.1490.100">
    <property type="entry name" value="DNA polymerase, Y-family, little finger domain"/>
    <property type="match status" value="1"/>
</dbReference>
<dbReference type="CDD" id="cd03586">
    <property type="entry name" value="PolY_Pol_IV_kappa"/>
    <property type="match status" value="1"/>
</dbReference>
<comment type="subcellular location">
    <subcellularLocation>
        <location evidence="2">Nucleus</location>
    </subcellularLocation>
</comment>